<evidence type="ECO:0000256" key="1">
    <source>
        <dbReference type="ARBA" id="ARBA00004245"/>
    </source>
</evidence>
<accession>A0A8T2PTU1</accession>
<dbReference type="InterPro" id="IPR052855">
    <property type="entry name" value="CKAP2-like"/>
</dbReference>
<evidence type="ECO:0000313" key="8">
    <source>
        <dbReference type="EMBL" id="KAG9354882.1"/>
    </source>
</evidence>
<keyword evidence="5" id="KW-0206">Cytoskeleton</keyword>
<feature type="region of interest" description="Disordered" evidence="6">
    <location>
        <begin position="381"/>
        <end position="406"/>
    </location>
</feature>
<dbReference type="PANTHER" id="PTHR47078:SF1">
    <property type="entry name" value="CYTOSKELETON-ASSOCIATED PROTEIN 2-LIKE"/>
    <property type="match status" value="1"/>
</dbReference>
<protein>
    <recommendedName>
        <fullName evidence="7">Cytoskeleton-associated protein 2 C-terminal domain-containing protein</fullName>
    </recommendedName>
</protein>
<dbReference type="Proteomes" id="UP000824540">
    <property type="component" value="Unassembled WGS sequence"/>
</dbReference>
<dbReference type="GO" id="GO:0072686">
    <property type="term" value="C:mitotic spindle"/>
    <property type="evidence" value="ECO:0007669"/>
    <property type="project" value="TreeGrafter"/>
</dbReference>
<sequence length="528" mass="59028">MEEDNIVRKPSGQELRKQKLMEYLAAKGKLKPPNPKPYLREDSIKPKKLGGILMKTGNEKENQGTDFPRLKRAEKKLQPSAGVARVPLQAARQLCAQAPQHQRPDLKVAVSQPSKACSNSRVTASTTGGAGERQQTTALHRAVRQTMTELRRKGGRWAQTETGTVQGSPTLASSCKVAFKELPPEKVVHDTPDRISMVPSTVPRTARQPCGAWEPAELKTPVRAGRTGPGTTGTAPPQGKKRLTNAQEERLRKLQEWRKAKGISYKRPPMPTRQRVRRTIAVPEHYWTAMEEEEEAQSLVYNIDQSLADCGCPTEKVKEVLSRVPMAKKFAKYWVCQVRLMEREGNFEVLPMFEEAVRLVMEPVDDLRAVVFEILKKKGESSPEAFEEGDDEENGQGEDKTQNATTVDPITPRATSAIIRGMKEGSSVVKYKITATPGRRGSQQPEPMTLDGQELRFFTPVRRSVRIERSASRYPAALQEHDPCVASFRDLLAEEEDESNTDQACNSSPLYVYRENEALNGHVQLQIV</sequence>
<keyword evidence="3" id="KW-0963">Cytoplasm</keyword>
<gene>
    <name evidence="8" type="ORF">JZ751_001595</name>
</gene>
<reference evidence="8" key="1">
    <citation type="thesis" date="2021" institute="BYU ScholarsArchive" country="Provo, UT, USA">
        <title>Applications of and Algorithms for Genome Assembly and Genomic Analyses with an Emphasis on Marine Teleosts.</title>
        <authorList>
            <person name="Pickett B.D."/>
        </authorList>
    </citation>
    <scope>NUCLEOTIDE SEQUENCE</scope>
    <source>
        <strain evidence="8">HI-2016</strain>
    </source>
</reference>
<evidence type="ECO:0000256" key="3">
    <source>
        <dbReference type="ARBA" id="ARBA00022490"/>
    </source>
</evidence>
<feature type="region of interest" description="Disordered" evidence="6">
    <location>
        <begin position="28"/>
        <end position="47"/>
    </location>
</feature>
<evidence type="ECO:0000256" key="5">
    <source>
        <dbReference type="ARBA" id="ARBA00023212"/>
    </source>
</evidence>
<proteinExistence type="inferred from homology"/>
<dbReference type="GO" id="GO:0005829">
    <property type="term" value="C:cytosol"/>
    <property type="evidence" value="ECO:0007669"/>
    <property type="project" value="TreeGrafter"/>
</dbReference>
<dbReference type="OrthoDB" id="6288182at2759"/>
<evidence type="ECO:0000256" key="4">
    <source>
        <dbReference type="ARBA" id="ARBA00022553"/>
    </source>
</evidence>
<comment type="similarity">
    <text evidence="2">Belongs to the CKAP2 family.</text>
</comment>
<organism evidence="8 9">
    <name type="scientific">Albula glossodonta</name>
    <name type="common">roundjaw bonefish</name>
    <dbReference type="NCBI Taxonomy" id="121402"/>
    <lineage>
        <taxon>Eukaryota</taxon>
        <taxon>Metazoa</taxon>
        <taxon>Chordata</taxon>
        <taxon>Craniata</taxon>
        <taxon>Vertebrata</taxon>
        <taxon>Euteleostomi</taxon>
        <taxon>Actinopterygii</taxon>
        <taxon>Neopterygii</taxon>
        <taxon>Teleostei</taxon>
        <taxon>Albuliformes</taxon>
        <taxon>Albulidae</taxon>
        <taxon>Albula</taxon>
    </lineage>
</organism>
<feature type="domain" description="Cytoskeleton-associated protein 2 C-terminal" evidence="7">
    <location>
        <begin position="240"/>
        <end position="397"/>
    </location>
</feature>
<dbReference type="PANTHER" id="PTHR47078">
    <property type="entry name" value="CYTOSKELETON-ASSOCIATED PROTEIN 2-LIKE"/>
    <property type="match status" value="1"/>
</dbReference>
<comment type="subcellular location">
    <subcellularLocation>
        <location evidence="1">Cytoplasm</location>
        <location evidence="1">Cytoskeleton</location>
    </subcellularLocation>
</comment>
<feature type="compositionally biased region" description="Acidic residues" evidence="6">
    <location>
        <begin position="385"/>
        <end position="396"/>
    </location>
</feature>
<feature type="region of interest" description="Disordered" evidence="6">
    <location>
        <begin position="221"/>
        <end position="242"/>
    </location>
</feature>
<name>A0A8T2PTU1_9TELE</name>
<keyword evidence="4" id="KW-0597">Phosphoprotein</keyword>
<dbReference type="Pfam" id="PF15297">
    <property type="entry name" value="CKAP2_C"/>
    <property type="match status" value="1"/>
</dbReference>
<dbReference type="AlphaFoldDB" id="A0A8T2PTU1"/>
<evidence type="ECO:0000259" key="7">
    <source>
        <dbReference type="Pfam" id="PF15297"/>
    </source>
</evidence>
<evidence type="ECO:0000313" key="9">
    <source>
        <dbReference type="Proteomes" id="UP000824540"/>
    </source>
</evidence>
<evidence type="ECO:0000256" key="2">
    <source>
        <dbReference type="ARBA" id="ARBA00009468"/>
    </source>
</evidence>
<dbReference type="EMBL" id="JAFBMS010000002">
    <property type="protein sequence ID" value="KAG9354882.1"/>
    <property type="molecule type" value="Genomic_DNA"/>
</dbReference>
<dbReference type="InterPro" id="IPR029197">
    <property type="entry name" value="CKAP2_C"/>
</dbReference>
<evidence type="ECO:0000256" key="6">
    <source>
        <dbReference type="SAM" id="MobiDB-lite"/>
    </source>
</evidence>
<keyword evidence="9" id="KW-1185">Reference proteome</keyword>
<comment type="caution">
    <text evidence="8">The sequence shown here is derived from an EMBL/GenBank/DDBJ whole genome shotgun (WGS) entry which is preliminary data.</text>
</comment>
<dbReference type="GO" id="GO:0005813">
    <property type="term" value="C:centrosome"/>
    <property type="evidence" value="ECO:0007669"/>
    <property type="project" value="TreeGrafter"/>
</dbReference>